<dbReference type="AlphaFoldDB" id="A0AAV2B929"/>
<dbReference type="InterPro" id="IPR008974">
    <property type="entry name" value="TRAF-like"/>
</dbReference>
<proteinExistence type="predicted"/>
<dbReference type="SUPFAM" id="SSF54695">
    <property type="entry name" value="POZ domain"/>
    <property type="match status" value="1"/>
</dbReference>
<evidence type="ECO:0000259" key="2">
    <source>
        <dbReference type="PROSITE" id="PS50144"/>
    </source>
</evidence>
<protein>
    <recommendedName>
        <fullName evidence="5">Speckle-type POZ protein</fullName>
    </recommendedName>
</protein>
<dbReference type="PROSITE" id="PS50097">
    <property type="entry name" value="BTB"/>
    <property type="match status" value="1"/>
</dbReference>
<feature type="domain" description="BTB" evidence="1">
    <location>
        <begin position="344"/>
        <end position="414"/>
    </location>
</feature>
<gene>
    <name evidence="3" type="ORF">LARSCL_LOCUS17258</name>
</gene>
<organism evidence="3 4">
    <name type="scientific">Larinioides sclopetarius</name>
    <dbReference type="NCBI Taxonomy" id="280406"/>
    <lineage>
        <taxon>Eukaryota</taxon>
        <taxon>Metazoa</taxon>
        <taxon>Ecdysozoa</taxon>
        <taxon>Arthropoda</taxon>
        <taxon>Chelicerata</taxon>
        <taxon>Arachnida</taxon>
        <taxon>Araneae</taxon>
        <taxon>Araneomorphae</taxon>
        <taxon>Entelegynae</taxon>
        <taxon>Araneoidea</taxon>
        <taxon>Araneidae</taxon>
        <taxon>Larinioides</taxon>
    </lineage>
</organism>
<evidence type="ECO:0000313" key="3">
    <source>
        <dbReference type="EMBL" id="CAL1291738.1"/>
    </source>
</evidence>
<dbReference type="PANTHER" id="PTHR24413">
    <property type="entry name" value="SPECKLE-TYPE POZ PROTEIN"/>
    <property type="match status" value="1"/>
</dbReference>
<accession>A0AAV2B929</accession>
<evidence type="ECO:0008006" key="5">
    <source>
        <dbReference type="Google" id="ProtNLM"/>
    </source>
</evidence>
<comment type="caution">
    <text evidence="3">The sequence shown here is derived from an EMBL/GenBank/DDBJ whole genome shotgun (WGS) entry which is preliminary data.</text>
</comment>
<dbReference type="InterPro" id="IPR002083">
    <property type="entry name" value="MATH/TRAF_dom"/>
</dbReference>
<dbReference type="PROSITE" id="PS50144">
    <property type="entry name" value="MATH"/>
    <property type="match status" value="1"/>
</dbReference>
<dbReference type="Proteomes" id="UP001497382">
    <property type="component" value="Unassembled WGS sequence"/>
</dbReference>
<dbReference type="CDD" id="cd00121">
    <property type="entry name" value="MATH"/>
    <property type="match status" value="1"/>
</dbReference>
<dbReference type="SMART" id="SM00225">
    <property type="entry name" value="BTB"/>
    <property type="match status" value="1"/>
</dbReference>
<evidence type="ECO:0000259" key="1">
    <source>
        <dbReference type="PROSITE" id="PS50097"/>
    </source>
</evidence>
<sequence length="515" mass="60031">MMQVDDTTDDIHIIEWRIVNFSNSLLPEGHVLESPISLAGNLYCTRWALVIYPKGRKDNTNFLPCYLKRDNKEKVGPEILYVDFEFSLITFDGVKTFTKNSRDEFKRGACIGFSKYIKRQEIFCRKEFLLHSDTLTLRCKLRLLPPKKKQCSHQIFLTKFPIEKVATYLTLNNFRNISKQNPRVLKIKGTNDLLLLNVSMNKDETSEDEVSESEVVSKKARTSESFLHIVMLKKKAKNPVHVSCWIKLLNKKLEIAIDKEISHLFSKIDAKEEWVLPYFIDTNVIGDDCIENDSIYLDFNFTVCDRQPQSLQTADLTPLKLREDPKETTLIKDLADMRLNRKFSDVTFRIGEETFPAHKSILAARSPRFEEIFTSSMKEKIDCENHIEEIGDVDKNTMALMLKFIYTDTLEEDISDEKCLLLYAAAQKYQISSLHFKCVRILRNNLSLKAVYKVLLIAEEFKDPELKIVALDFILKHYQHIMLTPEWQAFAEEHVELANQVARHIRLKKREQSEE</sequence>
<evidence type="ECO:0000313" key="4">
    <source>
        <dbReference type="Proteomes" id="UP001497382"/>
    </source>
</evidence>
<dbReference type="SUPFAM" id="SSF49599">
    <property type="entry name" value="TRAF domain-like"/>
    <property type="match status" value="1"/>
</dbReference>
<dbReference type="CDD" id="cd18186">
    <property type="entry name" value="BTB_POZ_ZBTB_KLHL-like"/>
    <property type="match status" value="1"/>
</dbReference>
<dbReference type="Pfam" id="PF22486">
    <property type="entry name" value="MATH_2"/>
    <property type="match status" value="1"/>
</dbReference>
<name>A0AAV2B929_9ARAC</name>
<dbReference type="Pfam" id="PF00917">
    <property type="entry name" value="MATH"/>
    <property type="match status" value="1"/>
</dbReference>
<dbReference type="Gene3D" id="1.25.40.420">
    <property type="match status" value="1"/>
</dbReference>
<dbReference type="EMBL" id="CAXIEN010000291">
    <property type="protein sequence ID" value="CAL1291738.1"/>
    <property type="molecule type" value="Genomic_DNA"/>
</dbReference>
<dbReference type="Gene3D" id="2.60.210.10">
    <property type="entry name" value="Apoptosis, Tumor Necrosis Factor Receptor Associated Protein 2, Chain A"/>
    <property type="match status" value="1"/>
</dbReference>
<dbReference type="GO" id="GO:0030163">
    <property type="term" value="P:protein catabolic process"/>
    <property type="evidence" value="ECO:0007669"/>
    <property type="project" value="UniProtKB-ARBA"/>
</dbReference>
<dbReference type="InterPro" id="IPR011333">
    <property type="entry name" value="SKP1/BTB/POZ_sf"/>
</dbReference>
<reference evidence="3 4" key="1">
    <citation type="submission" date="2024-04" db="EMBL/GenBank/DDBJ databases">
        <authorList>
            <person name="Rising A."/>
            <person name="Reimegard J."/>
            <person name="Sonavane S."/>
            <person name="Akerstrom W."/>
            <person name="Nylinder S."/>
            <person name="Hedman E."/>
            <person name="Kallberg Y."/>
        </authorList>
    </citation>
    <scope>NUCLEOTIDE SEQUENCE [LARGE SCALE GENOMIC DNA]</scope>
</reference>
<feature type="domain" description="MATH" evidence="2">
    <location>
        <begin position="11"/>
        <end position="141"/>
    </location>
</feature>
<keyword evidence="4" id="KW-1185">Reference proteome</keyword>
<dbReference type="Pfam" id="PF00651">
    <property type="entry name" value="BTB"/>
    <property type="match status" value="1"/>
</dbReference>
<dbReference type="Gene3D" id="3.30.710.10">
    <property type="entry name" value="Potassium Channel Kv1.1, Chain A"/>
    <property type="match status" value="1"/>
</dbReference>
<dbReference type="InterPro" id="IPR000210">
    <property type="entry name" value="BTB/POZ_dom"/>
</dbReference>